<keyword evidence="2" id="KW-1185">Reference proteome</keyword>
<reference evidence="1 2" key="1">
    <citation type="journal article" date="2019" name="Nat. Ecol. Evol.">
        <title>Megaphylogeny resolves global patterns of mushroom evolution.</title>
        <authorList>
            <person name="Varga T."/>
            <person name="Krizsan K."/>
            <person name="Foldi C."/>
            <person name="Dima B."/>
            <person name="Sanchez-Garcia M."/>
            <person name="Sanchez-Ramirez S."/>
            <person name="Szollosi G.J."/>
            <person name="Szarkandi J.G."/>
            <person name="Papp V."/>
            <person name="Albert L."/>
            <person name="Andreopoulos W."/>
            <person name="Angelini C."/>
            <person name="Antonin V."/>
            <person name="Barry K.W."/>
            <person name="Bougher N.L."/>
            <person name="Buchanan P."/>
            <person name="Buyck B."/>
            <person name="Bense V."/>
            <person name="Catcheside P."/>
            <person name="Chovatia M."/>
            <person name="Cooper J."/>
            <person name="Damon W."/>
            <person name="Desjardin D."/>
            <person name="Finy P."/>
            <person name="Geml J."/>
            <person name="Haridas S."/>
            <person name="Hughes K."/>
            <person name="Justo A."/>
            <person name="Karasinski D."/>
            <person name="Kautmanova I."/>
            <person name="Kiss B."/>
            <person name="Kocsube S."/>
            <person name="Kotiranta H."/>
            <person name="LaButti K.M."/>
            <person name="Lechner B.E."/>
            <person name="Liimatainen K."/>
            <person name="Lipzen A."/>
            <person name="Lukacs Z."/>
            <person name="Mihaltcheva S."/>
            <person name="Morgado L.N."/>
            <person name="Niskanen T."/>
            <person name="Noordeloos M.E."/>
            <person name="Ohm R.A."/>
            <person name="Ortiz-Santana B."/>
            <person name="Ovrebo C."/>
            <person name="Racz N."/>
            <person name="Riley R."/>
            <person name="Savchenko A."/>
            <person name="Shiryaev A."/>
            <person name="Soop K."/>
            <person name="Spirin V."/>
            <person name="Szebenyi C."/>
            <person name="Tomsovsky M."/>
            <person name="Tulloss R.E."/>
            <person name="Uehling J."/>
            <person name="Grigoriev I.V."/>
            <person name="Vagvolgyi C."/>
            <person name="Papp T."/>
            <person name="Martin F.M."/>
            <person name="Miettinen O."/>
            <person name="Hibbett D.S."/>
            <person name="Nagy L.G."/>
        </authorList>
    </citation>
    <scope>NUCLEOTIDE SEQUENCE [LARGE SCALE GENOMIC DNA]</scope>
    <source>
        <strain evidence="1 2">NL-1719</strain>
    </source>
</reference>
<proteinExistence type="predicted"/>
<gene>
    <name evidence="1" type="ORF">BDN72DRAFT_851144</name>
</gene>
<name>A0ACD3A1H6_9AGAR</name>
<evidence type="ECO:0000313" key="1">
    <source>
        <dbReference type="EMBL" id="TFK59658.1"/>
    </source>
</evidence>
<protein>
    <submittedName>
        <fullName evidence="1">Uncharacterized protein</fullName>
    </submittedName>
</protein>
<dbReference type="EMBL" id="ML208923">
    <property type="protein sequence ID" value="TFK59658.1"/>
    <property type="molecule type" value="Genomic_DNA"/>
</dbReference>
<sequence>MTETYKSSGERGGWNRCKREKNKQPRGLYWASAVAQTGFASLAPLVAHVVHKPLSTSERVQGSEESLSHTWRSNLEGYEETYPAPPLPLYIFRHS</sequence>
<dbReference type="Proteomes" id="UP000308600">
    <property type="component" value="Unassembled WGS sequence"/>
</dbReference>
<accession>A0ACD3A1H6</accession>
<organism evidence="1 2">
    <name type="scientific">Pluteus cervinus</name>
    <dbReference type="NCBI Taxonomy" id="181527"/>
    <lineage>
        <taxon>Eukaryota</taxon>
        <taxon>Fungi</taxon>
        <taxon>Dikarya</taxon>
        <taxon>Basidiomycota</taxon>
        <taxon>Agaricomycotina</taxon>
        <taxon>Agaricomycetes</taxon>
        <taxon>Agaricomycetidae</taxon>
        <taxon>Agaricales</taxon>
        <taxon>Pluteineae</taxon>
        <taxon>Pluteaceae</taxon>
        <taxon>Pluteus</taxon>
    </lineage>
</organism>
<evidence type="ECO:0000313" key="2">
    <source>
        <dbReference type="Proteomes" id="UP000308600"/>
    </source>
</evidence>